<keyword evidence="7" id="KW-1185">Reference proteome</keyword>
<evidence type="ECO:0000313" key="7">
    <source>
        <dbReference type="Proteomes" id="UP001642482"/>
    </source>
</evidence>
<dbReference type="Proteomes" id="UP001642482">
    <property type="component" value="Unassembled WGS sequence"/>
</dbReference>
<dbReference type="PANTHER" id="PTHR24305">
    <property type="entry name" value="CYTOCHROME P450"/>
    <property type="match status" value="1"/>
</dbReference>
<keyword evidence="5" id="KW-0503">Monooxygenase</keyword>
<gene>
    <name evidence="6" type="ORF">SEUCBS140593_002275</name>
</gene>
<evidence type="ECO:0000256" key="5">
    <source>
        <dbReference type="RuleBase" id="RU000461"/>
    </source>
</evidence>
<evidence type="ECO:0000256" key="3">
    <source>
        <dbReference type="ARBA" id="ARBA00022723"/>
    </source>
</evidence>
<evidence type="ECO:0000313" key="6">
    <source>
        <dbReference type="EMBL" id="CAK7214697.1"/>
    </source>
</evidence>
<dbReference type="Pfam" id="PF00067">
    <property type="entry name" value="p450"/>
    <property type="match status" value="1"/>
</dbReference>
<keyword evidence="4 5" id="KW-0408">Iron</keyword>
<keyword evidence="3 5" id="KW-0479">Metal-binding</keyword>
<sequence length="515" mass="57999">MLSFAFFAWLAGAGFALLVLASALRALRSPLRSVPGPFLARFTDAWYVWRVWRGHFEDDNAALHATYGSVVRYGPNRFVVADPDSARTIYGHGTHMPKSSWYDAWRSPGQPWSLFSDRDSHRHAANRRQYQSMYSLSSLVGYEPYVEECVNLLVQRLHELASRTTEGVDLGHWLQCYAFDVIGLITYSKRLGFLDRGDDVGGVIAALEDHLGYASMVGVYPGWHPVLFWLRNALASSKGVGRTYVSAFTRDCIDEHNAIPKARDEKEGKEGSGDRADLLTQFCNKHADAPDTFTAYHIASGCVSNMVAGSDTTAISLSAVLYYLLRYPDCMQRLRTEVDAAYAEMASGTPHLSFKKTQEMPYFQAVIKEALRMHPATGLPLERVVLPGGATIAGHFFPEETIVGINSWVQHRSPQLFGQDANDFRPERWLDEDAERVAVMNRSWMPFGLGSRTCIGRHISHLEISKLIPVLVRNFDFALVNKHAHWSTTNYWFVKPHNFFVRVSVRGEVNLARKV</sequence>
<accession>A0ABP0B5F5</accession>
<reference evidence="6 7" key="1">
    <citation type="submission" date="2024-01" db="EMBL/GenBank/DDBJ databases">
        <authorList>
            <person name="Allen C."/>
            <person name="Tagirdzhanova G."/>
        </authorList>
    </citation>
    <scope>NUCLEOTIDE SEQUENCE [LARGE SCALE GENOMIC DNA]</scope>
</reference>
<evidence type="ECO:0000256" key="1">
    <source>
        <dbReference type="ARBA" id="ARBA00001971"/>
    </source>
</evidence>
<dbReference type="PANTHER" id="PTHR24305:SF190">
    <property type="entry name" value="P450, PUTATIVE (EUROFUNG)-RELATED"/>
    <property type="match status" value="1"/>
</dbReference>
<dbReference type="PRINTS" id="PR00385">
    <property type="entry name" value="P450"/>
</dbReference>
<dbReference type="CDD" id="cd11060">
    <property type="entry name" value="CYP57A1-like"/>
    <property type="match status" value="1"/>
</dbReference>
<name>A0ABP0B5F5_9PEZI</name>
<keyword evidence="5" id="KW-0560">Oxidoreductase</keyword>
<dbReference type="InterPro" id="IPR017972">
    <property type="entry name" value="Cyt_P450_CS"/>
</dbReference>
<comment type="similarity">
    <text evidence="5">Belongs to the cytochrome P450 family.</text>
</comment>
<evidence type="ECO:0008006" key="8">
    <source>
        <dbReference type="Google" id="ProtNLM"/>
    </source>
</evidence>
<evidence type="ECO:0000256" key="4">
    <source>
        <dbReference type="ARBA" id="ARBA00023004"/>
    </source>
</evidence>
<keyword evidence="2 5" id="KW-0349">Heme</keyword>
<proteinExistence type="inferred from homology"/>
<dbReference type="InterPro" id="IPR050121">
    <property type="entry name" value="Cytochrome_P450_monoxygenase"/>
</dbReference>
<organism evidence="6 7">
    <name type="scientific">Sporothrix eucalyptigena</name>
    <dbReference type="NCBI Taxonomy" id="1812306"/>
    <lineage>
        <taxon>Eukaryota</taxon>
        <taxon>Fungi</taxon>
        <taxon>Dikarya</taxon>
        <taxon>Ascomycota</taxon>
        <taxon>Pezizomycotina</taxon>
        <taxon>Sordariomycetes</taxon>
        <taxon>Sordariomycetidae</taxon>
        <taxon>Ophiostomatales</taxon>
        <taxon>Ophiostomataceae</taxon>
        <taxon>Sporothrix</taxon>
    </lineage>
</organism>
<evidence type="ECO:0000256" key="2">
    <source>
        <dbReference type="ARBA" id="ARBA00022617"/>
    </source>
</evidence>
<dbReference type="EMBL" id="CAWUHD010000015">
    <property type="protein sequence ID" value="CAK7214697.1"/>
    <property type="molecule type" value="Genomic_DNA"/>
</dbReference>
<dbReference type="InterPro" id="IPR036396">
    <property type="entry name" value="Cyt_P450_sf"/>
</dbReference>
<dbReference type="InterPro" id="IPR001128">
    <property type="entry name" value="Cyt_P450"/>
</dbReference>
<dbReference type="InterPro" id="IPR002401">
    <property type="entry name" value="Cyt_P450_E_grp-I"/>
</dbReference>
<dbReference type="SUPFAM" id="SSF48264">
    <property type="entry name" value="Cytochrome P450"/>
    <property type="match status" value="1"/>
</dbReference>
<protein>
    <recommendedName>
        <fullName evidence="8">Cytochrome P450</fullName>
    </recommendedName>
</protein>
<comment type="caution">
    <text evidence="6">The sequence shown here is derived from an EMBL/GenBank/DDBJ whole genome shotgun (WGS) entry which is preliminary data.</text>
</comment>
<dbReference type="PROSITE" id="PS00086">
    <property type="entry name" value="CYTOCHROME_P450"/>
    <property type="match status" value="1"/>
</dbReference>
<comment type="cofactor">
    <cofactor evidence="1">
        <name>heme</name>
        <dbReference type="ChEBI" id="CHEBI:30413"/>
    </cofactor>
</comment>
<dbReference type="Gene3D" id="1.10.630.10">
    <property type="entry name" value="Cytochrome P450"/>
    <property type="match status" value="1"/>
</dbReference>
<dbReference type="PRINTS" id="PR00463">
    <property type="entry name" value="EP450I"/>
</dbReference>